<dbReference type="EMBL" id="JAAMPI010002196">
    <property type="protein sequence ID" value="KAF4617060.1"/>
    <property type="molecule type" value="Genomic_DNA"/>
</dbReference>
<reference evidence="2 3" key="1">
    <citation type="submission" date="2020-03" db="EMBL/GenBank/DDBJ databases">
        <title>Draft Genome Sequence of Cudoniella acicularis.</title>
        <authorList>
            <person name="Buettner E."/>
            <person name="Kellner H."/>
        </authorList>
    </citation>
    <scope>NUCLEOTIDE SEQUENCE [LARGE SCALE GENOMIC DNA]</scope>
    <source>
        <strain evidence="2 3">DSM 108380</strain>
    </source>
</reference>
<feature type="transmembrane region" description="Helical" evidence="1">
    <location>
        <begin position="164"/>
        <end position="184"/>
    </location>
</feature>
<keyword evidence="1" id="KW-1133">Transmembrane helix</keyword>
<dbReference type="Proteomes" id="UP000566819">
    <property type="component" value="Unassembled WGS sequence"/>
</dbReference>
<accession>A0A8H4QTB7</accession>
<evidence type="ECO:0000313" key="2">
    <source>
        <dbReference type="EMBL" id="KAF4617060.1"/>
    </source>
</evidence>
<gene>
    <name evidence="2" type="ORF">G7Y89_g15089</name>
</gene>
<evidence type="ECO:0000256" key="1">
    <source>
        <dbReference type="SAM" id="Phobius"/>
    </source>
</evidence>
<sequence length="189" mass="20660">MWINLADALCLVSTKSPPFRHFAILRETATPTTTATATATATTSPLAHFTIRQHPDTCQLAYISSTADPSRTFLILLSKSGDDVAYPKANILPKALNQCDKLVQQQPDNRELKDLRQMIIDAQGEVEADKEQSVLDIAARHRESSIKCYSSIGSASAIEAQERLINGVGLSIVIIGIAYAVRLWRLPAN</sequence>
<evidence type="ECO:0000313" key="3">
    <source>
        <dbReference type="Proteomes" id="UP000566819"/>
    </source>
</evidence>
<keyword evidence="1" id="KW-0472">Membrane</keyword>
<keyword evidence="3" id="KW-1185">Reference proteome</keyword>
<comment type="caution">
    <text evidence="2">The sequence shown here is derived from an EMBL/GenBank/DDBJ whole genome shotgun (WGS) entry which is preliminary data.</text>
</comment>
<protein>
    <submittedName>
        <fullName evidence="2">Uncharacterized protein</fullName>
    </submittedName>
</protein>
<proteinExistence type="predicted"/>
<keyword evidence="1" id="KW-0812">Transmembrane</keyword>
<dbReference type="AlphaFoldDB" id="A0A8H4QTB7"/>
<name>A0A8H4QTB7_9HELO</name>
<organism evidence="2 3">
    <name type="scientific">Cudoniella acicularis</name>
    <dbReference type="NCBI Taxonomy" id="354080"/>
    <lineage>
        <taxon>Eukaryota</taxon>
        <taxon>Fungi</taxon>
        <taxon>Dikarya</taxon>
        <taxon>Ascomycota</taxon>
        <taxon>Pezizomycotina</taxon>
        <taxon>Leotiomycetes</taxon>
        <taxon>Helotiales</taxon>
        <taxon>Tricladiaceae</taxon>
        <taxon>Cudoniella</taxon>
    </lineage>
</organism>